<gene>
    <name evidence="7" type="primary">rlmD</name>
    <name evidence="7" type="ORF">ACJDT4_01265</name>
</gene>
<dbReference type="InterPro" id="IPR030390">
    <property type="entry name" value="MeTrfase_TrmA_AS"/>
</dbReference>
<dbReference type="Proteomes" id="UP001623592">
    <property type="component" value="Unassembled WGS sequence"/>
</dbReference>
<proteinExistence type="inferred from homology"/>
<dbReference type="PROSITE" id="PS01231">
    <property type="entry name" value="TRMA_2"/>
    <property type="match status" value="1"/>
</dbReference>
<keyword evidence="2 4" id="KW-0808">Transferase</keyword>
<dbReference type="InterPro" id="IPR002792">
    <property type="entry name" value="TRAM_dom"/>
</dbReference>
<dbReference type="PROSITE" id="PS50926">
    <property type="entry name" value="TRAM"/>
    <property type="match status" value="1"/>
</dbReference>
<feature type="binding site" evidence="4">
    <location>
        <position position="340"/>
    </location>
    <ligand>
        <name>S-adenosyl-L-methionine</name>
        <dbReference type="ChEBI" id="CHEBI:59789"/>
    </ligand>
</feature>
<name>A0ABW8TBF6_9CLOT</name>
<keyword evidence="3 4" id="KW-0949">S-adenosyl-L-methionine</keyword>
<evidence type="ECO:0000256" key="4">
    <source>
        <dbReference type="PROSITE-ProRule" id="PRU01024"/>
    </source>
</evidence>
<dbReference type="InterPro" id="IPR012340">
    <property type="entry name" value="NA-bd_OB-fold"/>
</dbReference>
<dbReference type="Gene3D" id="3.40.50.150">
    <property type="entry name" value="Vaccinia Virus protein VP39"/>
    <property type="match status" value="1"/>
</dbReference>
<evidence type="ECO:0000256" key="5">
    <source>
        <dbReference type="PROSITE-ProRule" id="PRU10015"/>
    </source>
</evidence>
<dbReference type="SUPFAM" id="SSF50249">
    <property type="entry name" value="Nucleic acid-binding proteins"/>
    <property type="match status" value="1"/>
</dbReference>
<keyword evidence="1 4" id="KW-0489">Methyltransferase</keyword>
<dbReference type="PROSITE" id="PS01230">
    <property type="entry name" value="TRMA_1"/>
    <property type="match status" value="1"/>
</dbReference>
<evidence type="ECO:0000313" key="7">
    <source>
        <dbReference type="EMBL" id="MFL0249037.1"/>
    </source>
</evidence>
<accession>A0ABW8TBF6</accession>
<reference evidence="7 8" key="1">
    <citation type="submission" date="2024-11" db="EMBL/GenBank/DDBJ databases">
        <authorList>
            <person name="Heng Y.C."/>
            <person name="Lim A.C.H."/>
            <person name="Lee J.K.Y."/>
            <person name="Kittelmann S."/>
        </authorList>
    </citation>
    <scope>NUCLEOTIDE SEQUENCE [LARGE SCALE GENOMIC DNA]</scope>
    <source>
        <strain evidence="7 8">WILCCON 0114</strain>
    </source>
</reference>
<dbReference type="GO" id="GO:0008168">
    <property type="term" value="F:methyltransferase activity"/>
    <property type="evidence" value="ECO:0007669"/>
    <property type="project" value="UniProtKB-KW"/>
</dbReference>
<feature type="active site" description="Nucleophile" evidence="4">
    <location>
        <position position="415"/>
    </location>
</feature>
<dbReference type="EC" id="2.1.1.190" evidence="7"/>
<feature type="binding site" evidence="4">
    <location>
        <position position="290"/>
    </location>
    <ligand>
        <name>S-adenosyl-L-methionine</name>
        <dbReference type="ChEBI" id="CHEBI:59789"/>
    </ligand>
</feature>
<evidence type="ECO:0000313" key="8">
    <source>
        <dbReference type="Proteomes" id="UP001623592"/>
    </source>
</evidence>
<organism evidence="7 8">
    <name type="scientific">Clostridium neuense</name>
    <dbReference type="NCBI Taxonomy" id="1728934"/>
    <lineage>
        <taxon>Bacteria</taxon>
        <taxon>Bacillati</taxon>
        <taxon>Bacillota</taxon>
        <taxon>Clostridia</taxon>
        <taxon>Eubacteriales</taxon>
        <taxon>Clostridiaceae</taxon>
        <taxon>Clostridium</taxon>
    </lineage>
</organism>
<dbReference type="PANTHER" id="PTHR11061:SF30">
    <property type="entry name" value="TRNA (URACIL(54)-C(5))-METHYLTRANSFERASE"/>
    <property type="match status" value="1"/>
</dbReference>
<dbReference type="PROSITE" id="PS51687">
    <property type="entry name" value="SAM_MT_RNA_M5U"/>
    <property type="match status" value="1"/>
</dbReference>
<dbReference type="EMBL" id="JBJIAA010000001">
    <property type="protein sequence ID" value="MFL0249037.1"/>
    <property type="molecule type" value="Genomic_DNA"/>
</dbReference>
<feature type="binding site" evidence="4">
    <location>
        <position position="388"/>
    </location>
    <ligand>
        <name>S-adenosyl-L-methionine</name>
        <dbReference type="ChEBI" id="CHEBI:59789"/>
    </ligand>
</feature>
<feature type="domain" description="TRAM" evidence="6">
    <location>
        <begin position="6"/>
        <end position="64"/>
    </location>
</feature>
<sequence length="458" mass="51775">MNKIIPVEKNKDYEIYIDGFGSMGEGIGKIDNFTVFVKGAVKGEKVKVKITKVSKNFAFGRVMDIIEKSKDRIEPICPAYKRCGGCQMQHLSYEVQLEFKKQKVIDCIERIGKIKMNSVTVHDTIGMEPPYYYRNKVQLPVGEKNGEVQIGFYAERSHEIIDIDKCHIQFEAANEMIKFVKEWMNKFKIKSYDEQTGKGTLRHIMIRKGFKTGQIMLVLVTVNEALPHKKELIERLTQNIDGITGIIQNINSKKTNVILGEKEITLWGDDQIQDYIGKFKFNISSKSFFQVNPVQTEKLYAAALKYAGLTGKEIVFDAYCGTGTISLFLSQNAKMVYGVEIIPEAIENAKINAAQNKVSNTEFIVGKSEDEIPKLIERGIKPEVVVVDPPRKGCEKILLESIANAEPRTIVYVSCDPATLGRDLGILSELGYKVEEVQPVDMFPWTGHVENVVKLERL</sequence>
<evidence type="ECO:0000259" key="6">
    <source>
        <dbReference type="PROSITE" id="PS50926"/>
    </source>
</evidence>
<dbReference type="GO" id="GO:0032259">
    <property type="term" value="P:methylation"/>
    <property type="evidence" value="ECO:0007669"/>
    <property type="project" value="UniProtKB-KW"/>
</dbReference>
<dbReference type="InterPro" id="IPR010280">
    <property type="entry name" value="U5_MeTrfase_fam"/>
</dbReference>
<dbReference type="Pfam" id="PF05958">
    <property type="entry name" value="tRNA_U5-meth_tr"/>
    <property type="match status" value="1"/>
</dbReference>
<evidence type="ECO:0000256" key="2">
    <source>
        <dbReference type="ARBA" id="ARBA00022679"/>
    </source>
</evidence>
<comment type="caution">
    <text evidence="7">The sequence shown here is derived from an EMBL/GenBank/DDBJ whole genome shotgun (WGS) entry which is preliminary data.</text>
</comment>
<dbReference type="Pfam" id="PF01938">
    <property type="entry name" value="TRAM"/>
    <property type="match status" value="1"/>
</dbReference>
<dbReference type="RefSeq" id="WP_406785712.1">
    <property type="nucleotide sequence ID" value="NZ_JBJIAA010000001.1"/>
</dbReference>
<protein>
    <submittedName>
        <fullName evidence="7">23S rRNA (Uracil(1939)-C(5))-methyltransferase RlmD</fullName>
        <ecNumber evidence="7">2.1.1.190</ecNumber>
    </submittedName>
</protein>
<feature type="binding site" evidence="4">
    <location>
        <position position="319"/>
    </location>
    <ligand>
        <name>S-adenosyl-L-methionine</name>
        <dbReference type="ChEBI" id="CHEBI:59789"/>
    </ligand>
</feature>
<evidence type="ECO:0000256" key="3">
    <source>
        <dbReference type="ARBA" id="ARBA00022691"/>
    </source>
</evidence>
<feature type="active site" evidence="5">
    <location>
        <position position="415"/>
    </location>
</feature>
<dbReference type="Gene3D" id="2.40.50.1070">
    <property type="match status" value="1"/>
</dbReference>
<dbReference type="InterPro" id="IPR030391">
    <property type="entry name" value="MeTrfase_TrmA_CS"/>
</dbReference>
<dbReference type="NCBIfam" id="TIGR00479">
    <property type="entry name" value="rumA"/>
    <property type="match status" value="1"/>
</dbReference>
<dbReference type="CDD" id="cd02440">
    <property type="entry name" value="AdoMet_MTases"/>
    <property type="match status" value="1"/>
</dbReference>
<evidence type="ECO:0000256" key="1">
    <source>
        <dbReference type="ARBA" id="ARBA00022603"/>
    </source>
</evidence>
<dbReference type="SUPFAM" id="SSF53335">
    <property type="entry name" value="S-adenosyl-L-methionine-dependent methyltransferases"/>
    <property type="match status" value="1"/>
</dbReference>
<dbReference type="PANTHER" id="PTHR11061">
    <property type="entry name" value="RNA M5U METHYLTRANSFERASE"/>
    <property type="match status" value="1"/>
</dbReference>
<dbReference type="Gene3D" id="2.40.50.140">
    <property type="entry name" value="Nucleic acid-binding proteins"/>
    <property type="match status" value="1"/>
</dbReference>
<dbReference type="InterPro" id="IPR029063">
    <property type="entry name" value="SAM-dependent_MTases_sf"/>
</dbReference>
<keyword evidence="8" id="KW-1185">Reference proteome</keyword>
<comment type="similarity">
    <text evidence="4">Belongs to the class I-like SAM-binding methyltransferase superfamily. RNA M5U methyltransferase family.</text>
</comment>